<accession>A0A7R9MTD1</accession>
<dbReference type="Proteomes" id="UP000728032">
    <property type="component" value="Unassembled WGS sequence"/>
</dbReference>
<feature type="transmembrane region" description="Helical" evidence="1">
    <location>
        <begin position="144"/>
        <end position="167"/>
    </location>
</feature>
<organism evidence="2">
    <name type="scientific">Oppiella nova</name>
    <dbReference type="NCBI Taxonomy" id="334625"/>
    <lineage>
        <taxon>Eukaryota</taxon>
        <taxon>Metazoa</taxon>
        <taxon>Ecdysozoa</taxon>
        <taxon>Arthropoda</taxon>
        <taxon>Chelicerata</taxon>
        <taxon>Arachnida</taxon>
        <taxon>Acari</taxon>
        <taxon>Acariformes</taxon>
        <taxon>Sarcoptiformes</taxon>
        <taxon>Oribatida</taxon>
        <taxon>Brachypylina</taxon>
        <taxon>Oppioidea</taxon>
        <taxon>Oppiidae</taxon>
        <taxon>Oppiella</taxon>
    </lineage>
</organism>
<dbReference type="AlphaFoldDB" id="A0A7R9MTD1"/>
<evidence type="ECO:0000256" key="1">
    <source>
        <dbReference type="SAM" id="Phobius"/>
    </source>
</evidence>
<sequence>SSSQLQLALNASTGLELRVFALPTRLSADEECEERPARQRCLRRCLSRALRDFCGECFPEGIHLWDEEFAENAVFCPKSRCLLNSSLQKCRQNCPKNCETDVLFVSSLDSSSPLNGSRLRVRRQTLALPSPPVPLSRSSAELTALLGGLSVFWSLVLVSSISLLSFARKLFKLFPK</sequence>
<keyword evidence="3" id="KW-1185">Reference proteome</keyword>
<protein>
    <submittedName>
        <fullName evidence="2">Uncharacterized protein</fullName>
    </submittedName>
</protein>
<feature type="non-terminal residue" evidence="2">
    <location>
        <position position="1"/>
    </location>
</feature>
<keyword evidence="1" id="KW-0472">Membrane</keyword>
<evidence type="ECO:0000313" key="2">
    <source>
        <dbReference type="EMBL" id="CAD7666189.1"/>
    </source>
</evidence>
<dbReference type="EMBL" id="CAJPVJ010052663">
    <property type="protein sequence ID" value="CAG2183297.1"/>
    <property type="molecule type" value="Genomic_DNA"/>
</dbReference>
<evidence type="ECO:0000313" key="3">
    <source>
        <dbReference type="Proteomes" id="UP000728032"/>
    </source>
</evidence>
<gene>
    <name evidence="2" type="ORF">ONB1V03_LOCUS22718</name>
</gene>
<name>A0A7R9MTD1_9ACAR</name>
<keyword evidence="1" id="KW-0812">Transmembrane</keyword>
<proteinExistence type="predicted"/>
<keyword evidence="1" id="KW-1133">Transmembrane helix</keyword>
<dbReference type="EMBL" id="OC967488">
    <property type="protein sequence ID" value="CAD7666189.1"/>
    <property type="molecule type" value="Genomic_DNA"/>
</dbReference>
<reference evidence="2" key="1">
    <citation type="submission" date="2020-11" db="EMBL/GenBank/DDBJ databases">
        <authorList>
            <person name="Tran Van P."/>
        </authorList>
    </citation>
    <scope>NUCLEOTIDE SEQUENCE</scope>
</reference>